<dbReference type="EMBL" id="JBHUHT010000004">
    <property type="protein sequence ID" value="MFD2094654.1"/>
    <property type="molecule type" value="Genomic_DNA"/>
</dbReference>
<evidence type="ECO:0000313" key="2">
    <source>
        <dbReference type="EMBL" id="MFD2094654.1"/>
    </source>
</evidence>
<dbReference type="Pfam" id="PF02635">
    <property type="entry name" value="DsrE"/>
    <property type="match status" value="1"/>
</dbReference>
<dbReference type="PANTHER" id="PTHR38780:SF1">
    <property type="entry name" value="PROTEIN TUSC"/>
    <property type="match status" value="1"/>
</dbReference>
<dbReference type="SUPFAM" id="SSF75169">
    <property type="entry name" value="DsrEFH-like"/>
    <property type="match status" value="1"/>
</dbReference>
<organism evidence="2 3">
    <name type="scientific">Corallincola platygyrae</name>
    <dbReference type="NCBI Taxonomy" id="1193278"/>
    <lineage>
        <taxon>Bacteria</taxon>
        <taxon>Pseudomonadati</taxon>
        <taxon>Pseudomonadota</taxon>
        <taxon>Gammaproteobacteria</taxon>
        <taxon>Alteromonadales</taxon>
        <taxon>Psychromonadaceae</taxon>
        <taxon>Corallincola</taxon>
    </lineage>
</organism>
<dbReference type="Proteomes" id="UP001597380">
    <property type="component" value="Unassembled WGS sequence"/>
</dbReference>
<dbReference type="Gene3D" id="3.40.1260.10">
    <property type="entry name" value="DsrEFH-like"/>
    <property type="match status" value="1"/>
</dbReference>
<protein>
    <submittedName>
        <fullName evidence="2">Sulfurtransferase complex subunit TusC</fullName>
        <ecNumber evidence="2">2.8.1.-</ecNumber>
    </submittedName>
</protein>
<comment type="similarity">
    <text evidence="1">Belongs to the DsrF/TusC family.</text>
</comment>
<gene>
    <name evidence="2" type="primary">tusC</name>
    <name evidence="2" type="ORF">ACFSJ3_01560</name>
</gene>
<keyword evidence="2" id="KW-0808">Transferase</keyword>
<sequence length="119" mass="13273">MDKRIALVFRQSPFDGNQVQETIDIGLAYAAYDQAVTLIFTDDAVSACCDSTKPEKAGYANFLKQFGAFDMYDIEEVWVNKQAMKKRGLAGSRLRESVQFVDENQIASSLSSFDIVLSI</sequence>
<evidence type="ECO:0000256" key="1">
    <source>
        <dbReference type="ARBA" id="ARBA00005996"/>
    </source>
</evidence>
<dbReference type="InterPro" id="IPR017462">
    <property type="entry name" value="Sulphur_relay_TusC/DsrF"/>
</dbReference>
<comment type="caution">
    <text evidence="2">The sequence shown here is derived from an EMBL/GenBank/DDBJ whole genome shotgun (WGS) entry which is preliminary data.</text>
</comment>
<accession>A0ABW4XKY2</accession>
<dbReference type="PANTHER" id="PTHR38780">
    <property type="entry name" value="PROTEIN TUSC"/>
    <property type="match status" value="1"/>
</dbReference>
<dbReference type="EC" id="2.8.1.-" evidence="2"/>
<name>A0ABW4XKY2_9GAMM</name>
<evidence type="ECO:0000313" key="3">
    <source>
        <dbReference type="Proteomes" id="UP001597380"/>
    </source>
</evidence>
<dbReference type="GO" id="GO:0016740">
    <property type="term" value="F:transferase activity"/>
    <property type="evidence" value="ECO:0007669"/>
    <property type="project" value="UniProtKB-KW"/>
</dbReference>
<dbReference type="InterPro" id="IPR027396">
    <property type="entry name" value="DsrEFH-like"/>
</dbReference>
<proteinExistence type="inferred from homology"/>
<dbReference type="RefSeq" id="WP_345338820.1">
    <property type="nucleotide sequence ID" value="NZ_BAABLI010000007.1"/>
</dbReference>
<dbReference type="InterPro" id="IPR003787">
    <property type="entry name" value="Sulphur_relay_DsrE/F-like"/>
</dbReference>
<keyword evidence="3" id="KW-1185">Reference proteome</keyword>
<dbReference type="NCBIfam" id="NF001238">
    <property type="entry name" value="PRK00211.1"/>
    <property type="match status" value="1"/>
</dbReference>
<reference evidence="3" key="1">
    <citation type="journal article" date="2019" name="Int. J. Syst. Evol. Microbiol.">
        <title>The Global Catalogue of Microorganisms (GCM) 10K type strain sequencing project: providing services to taxonomists for standard genome sequencing and annotation.</title>
        <authorList>
            <consortium name="The Broad Institute Genomics Platform"/>
            <consortium name="The Broad Institute Genome Sequencing Center for Infectious Disease"/>
            <person name="Wu L."/>
            <person name="Ma J."/>
        </authorList>
    </citation>
    <scope>NUCLEOTIDE SEQUENCE [LARGE SCALE GENOMIC DNA]</scope>
    <source>
        <strain evidence="3">CGMCC 1.10992</strain>
    </source>
</reference>